<dbReference type="Pfam" id="PF01152">
    <property type="entry name" value="Bac_globin"/>
    <property type="match status" value="1"/>
</dbReference>
<dbReference type="GO" id="GO:0046872">
    <property type="term" value="F:metal ion binding"/>
    <property type="evidence" value="ECO:0007669"/>
    <property type="project" value="UniProtKB-KW"/>
</dbReference>
<evidence type="ECO:0000256" key="3">
    <source>
        <dbReference type="ARBA" id="ARBA00022723"/>
    </source>
</evidence>
<comment type="caution">
    <text evidence="5">The sequence shown here is derived from an EMBL/GenBank/DDBJ whole genome shotgun (WGS) entry which is preliminary data.</text>
</comment>
<reference evidence="5" key="1">
    <citation type="submission" date="2016-10" db="EMBL/GenBank/DDBJ databases">
        <title>Sequence of Gallionella enrichment culture.</title>
        <authorList>
            <person name="Poehlein A."/>
            <person name="Muehling M."/>
            <person name="Daniel R."/>
        </authorList>
    </citation>
    <scope>NUCLEOTIDE SEQUENCE</scope>
</reference>
<dbReference type="EMBL" id="MLJW01000006">
    <property type="protein sequence ID" value="OIR16849.1"/>
    <property type="molecule type" value="Genomic_DNA"/>
</dbReference>
<dbReference type="AlphaFoldDB" id="A0A1J5T7J6"/>
<dbReference type="Gene3D" id="1.10.490.10">
    <property type="entry name" value="Globins"/>
    <property type="match status" value="1"/>
</dbReference>
<dbReference type="InterPro" id="IPR009050">
    <property type="entry name" value="Globin-like_sf"/>
</dbReference>
<sequence>MGTLFDAVGGLPTLQRVHKVFYDKVYAHPWLKLFFEGHSQIAIENRQTAFMATKMGGDVVYMGKDINVAHEAMYITQELFEIRRALLDESIREAGVADDLRERWLRIDSAFMKSIVKESLEAFTRTSWPYKKHVIIPKPE</sequence>
<evidence type="ECO:0000256" key="2">
    <source>
        <dbReference type="ARBA" id="ARBA00022617"/>
    </source>
</evidence>
<dbReference type="GO" id="GO:0020037">
    <property type="term" value="F:heme binding"/>
    <property type="evidence" value="ECO:0007669"/>
    <property type="project" value="InterPro"/>
</dbReference>
<accession>A0A1J5T7J6</accession>
<keyword evidence="3" id="KW-0479">Metal-binding</keyword>
<dbReference type="GO" id="GO:0019825">
    <property type="term" value="F:oxygen binding"/>
    <property type="evidence" value="ECO:0007669"/>
    <property type="project" value="InterPro"/>
</dbReference>
<proteinExistence type="predicted"/>
<name>A0A1J5T7J6_9ZZZZ</name>
<dbReference type="CDD" id="cd00454">
    <property type="entry name" value="TrHb1_N"/>
    <property type="match status" value="1"/>
</dbReference>
<evidence type="ECO:0000313" key="5">
    <source>
        <dbReference type="EMBL" id="OIR16849.1"/>
    </source>
</evidence>
<keyword evidence="4" id="KW-0408">Iron</keyword>
<evidence type="ECO:0000256" key="4">
    <source>
        <dbReference type="ARBA" id="ARBA00023004"/>
    </source>
</evidence>
<organism evidence="5">
    <name type="scientific">mine drainage metagenome</name>
    <dbReference type="NCBI Taxonomy" id="410659"/>
    <lineage>
        <taxon>unclassified sequences</taxon>
        <taxon>metagenomes</taxon>
        <taxon>ecological metagenomes</taxon>
    </lineage>
</organism>
<dbReference type="SUPFAM" id="SSF46458">
    <property type="entry name" value="Globin-like"/>
    <property type="match status" value="1"/>
</dbReference>
<evidence type="ECO:0000256" key="1">
    <source>
        <dbReference type="ARBA" id="ARBA00022448"/>
    </source>
</evidence>
<dbReference type="InterPro" id="IPR001486">
    <property type="entry name" value="Hemoglobin_trunc"/>
</dbReference>
<protein>
    <submittedName>
        <fullName evidence="5">Group 1 truncated hemoglobin GlbN</fullName>
    </submittedName>
</protein>
<keyword evidence="2" id="KW-0349">Heme</keyword>
<gene>
    <name evidence="5" type="primary">glbN_3</name>
    <name evidence="5" type="ORF">GALL_26700</name>
</gene>
<keyword evidence="1" id="KW-0813">Transport</keyword>
<dbReference type="InterPro" id="IPR012292">
    <property type="entry name" value="Globin/Proto"/>
</dbReference>